<proteinExistence type="predicted"/>
<name>A0A9D4YUP1_CHLVU</name>
<evidence type="ECO:0000313" key="5">
    <source>
        <dbReference type="EMBL" id="KAI3426906.1"/>
    </source>
</evidence>
<dbReference type="Pfam" id="PF00076">
    <property type="entry name" value="RRM_1"/>
    <property type="match status" value="1"/>
</dbReference>
<comment type="caution">
    <text evidence="5">The sequence shown here is derived from an EMBL/GenBank/DDBJ whole genome shotgun (WGS) entry which is preliminary data.</text>
</comment>
<organism evidence="5 6">
    <name type="scientific">Chlorella vulgaris</name>
    <name type="common">Green alga</name>
    <dbReference type="NCBI Taxonomy" id="3077"/>
    <lineage>
        <taxon>Eukaryota</taxon>
        <taxon>Viridiplantae</taxon>
        <taxon>Chlorophyta</taxon>
        <taxon>core chlorophytes</taxon>
        <taxon>Trebouxiophyceae</taxon>
        <taxon>Chlorellales</taxon>
        <taxon>Chlorellaceae</taxon>
        <taxon>Chlorella clade</taxon>
        <taxon>Chlorella</taxon>
    </lineage>
</organism>
<dbReference type="EMBL" id="SIDB01000010">
    <property type="protein sequence ID" value="KAI3426906.1"/>
    <property type="molecule type" value="Genomic_DNA"/>
</dbReference>
<feature type="compositionally biased region" description="Basic and acidic residues" evidence="3">
    <location>
        <begin position="88"/>
        <end position="103"/>
    </location>
</feature>
<dbReference type="SUPFAM" id="SSF54928">
    <property type="entry name" value="RNA-binding domain, RBD"/>
    <property type="match status" value="1"/>
</dbReference>
<dbReference type="GO" id="GO:0006406">
    <property type="term" value="P:mRNA export from nucleus"/>
    <property type="evidence" value="ECO:0007669"/>
    <property type="project" value="TreeGrafter"/>
</dbReference>
<accession>A0A9D4YUP1</accession>
<dbReference type="Gene3D" id="3.30.70.330">
    <property type="match status" value="1"/>
</dbReference>
<sequence length="282" mass="30083">MAAEAALNKSLDDLIAEQRTKKDTVKAKKEIRKGNRPAGDRAPLSTERRSRGGGGAGGAPRAGHAPRQLSITVKGGVSKPRRASGGGVREEREREDPERREAALEGGAKWGHDQYRGPPPARGPRGGPRSIRDPSELGTKLFISNLHFNVIDGDIKELFETCGPLVKHMVHYDNSGRSEGTAEVVYENAAHAEKAMRQYNNVQLDGNAMQIELIPQAAARAAGGGPRTLSSGIRISGERGGGPRMVQLTRHFQQAAGGSAPLVVRGRGSVRNVRSGVAAMQE</sequence>
<feature type="region of interest" description="Disordered" evidence="3">
    <location>
        <begin position="1"/>
        <end position="135"/>
    </location>
</feature>
<evidence type="ECO:0000256" key="1">
    <source>
        <dbReference type="ARBA" id="ARBA00022884"/>
    </source>
</evidence>
<feature type="domain" description="RRM" evidence="4">
    <location>
        <begin position="139"/>
        <end position="216"/>
    </location>
</feature>
<dbReference type="GO" id="GO:0003729">
    <property type="term" value="F:mRNA binding"/>
    <property type="evidence" value="ECO:0007669"/>
    <property type="project" value="TreeGrafter"/>
</dbReference>
<gene>
    <name evidence="5" type="ORF">D9Q98_006850</name>
</gene>
<reference evidence="5" key="1">
    <citation type="journal article" date="2019" name="Plant J.">
        <title>Chlorella vulgaris genome assembly and annotation reveals the molecular basis for metabolic acclimation to high light conditions.</title>
        <authorList>
            <person name="Cecchin M."/>
            <person name="Marcolungo L."/>
            <person name="Rossato M."/>
            <person name="Girolomoni L."/>
            <person name="Cosentino E."/>
            <person name="Cuine S."/>
            <person name="Li-Beisson Y."/>
            <person name="Delledonne M."/>
            <person name="Ballottari M."/>
        </authorList>
    </citation>
    <scope>NUCLEOTIDE SEQUENCE</scope>
    <source>
        <strain evidence="5">211/11P</strain>
    </source>
</reference>
<protein>
    <recommendedName>
        <fullName evidence="4">RRM domain-containing protein</fullName>
    </recommendedName>
</protein>
<dbReference type="OrthoDB" id="515351at2759"/>
<evidence type="ECO:0000259" key="4">
    <source>
        <dbReference type="PROSITE" id="PS50102"/>
    </source>
</evidence>
<dbReference type="Proteomes" id="UP001055712">
    <property type="component" value="Unassembled WGS sequence"/>
</dbReference>
<dbReference type="PANTHER" id="PTHR19965:SF35">
    <property type="entry name" value="RNA ANNEALING PROTEIN YRA1"/>
    <property type="match status" value="1"/>
</dbReference>
<dbReference type="InterPro" id="IPR051229">
    <property type="entry name" value="ALYREF_mRNA_export"/>
</dbReference>
<dbReference type="AlphaFoldDB" id="A0A9D4YUP1"/>
<feature type="compositionally biased region" description="Basic and acidic residues" evidence="3">
    <location>
        <begin position="10"/>
        <end position="28"/>
    </location>
</feature>
<dbReference type="GO" id="GO:0005634">
    <property type="term" value="C:nucleus"/>
    <property type="evidence" value="ECO:0007669"/>
    <property type="project" value="TreeGrafter"/>
</dbReference>
<dbReference type="CDD" id="cd12680">
    <property type="entry name" value="RRM_THOC4"/>
    <property type="match status" value="1"/>
</dbReference>
<dbReference type="InterPro" id="IPR035979">
    <property type="entry name" value="RBD_domain_sf"/>
</dbReference>
<dbReference type="PROSITE" id="PS50102">
    <property type="entry name" value="RRM"/>
    <property type="match status" value="1"/>
</dbReference>
<dbReference type="PANTHER" id="PTHR19965">
    <property type="entry name" value="RNA AND EXPORT FACTOR BINDING PROTEIN"/>
    <property type="match status" value="1"/>
</dbReference>
<keyword evidence="6" id="KW-1185">Reference proteome</keyword>
<dbReference type="InterPro" id="IPR000504">
    <property type="entry name" value="RRM_dom"/>
</dbReference>
<dbReference type="SMART" id="SM00360">
    <property type="entry name" value="RRM"/>
    <property type="match status" value="1"/>
</dbReference>
<evidence type="ECO:0000256" key="2">
    <source>
        <dbReference type="PROSITE-ProRule" id="PRU00176"/>
    </source>
</evidence>
<evidence type="ECO:0000256" key="3">
    <source>
        <dbReference type="SAM" id="MobiDB-lite"/>
    </source>
</evidence>
<keyword evidence="1 2" id="KW-0694">RNA-binding</keyword>
<reference evidence="5" key="2">
    <citation type="submission" date="2020-11" db="EMBL/GenBank/DDBJ databases">
        <authorList>
            <person name="Cecchin M."/>
            <person name="Marcolungo L."/>
            <person name="Rossato M."/>
            <person name="Girolomoni L."/>
            <person name="Cosentino E."/>
            <person name="Cuine S."/>
            <person name="Li-Beisson Y."/>
            <person name="Delledonne M."/>
            <person name="Ballottari M."/>
        </authorList>
    </citation>
    <scope>NUCLEOTIDE SEQUENCE</scope>
    <source>
        <strain evidence="5">211/11P</strain>
        <tissue evidence="5">Whole cell</tissue>
    </source>
</reference>
<evidence type="ECO:0000313" key="6">
    <source>
        <dbReference type="Proteomes" id="UP001055712"/>
    </source>
</evidence>
<dbReference type="InterPro" id="IPR012677">
    <property type="entry name" value="Nucleotide-bd_a/b_plait_sf"/>
</dbReference>